<protein>
    <submittedName>
        <fullName evidence="3">Beta-glucanase</fullName>
        <ecNumber evidence="3">3.2.1.73</ecNumber>
    </submittedName>
</protein>
<dbReference type="CDD" id="cd08023">
    <property type="entry name" value="GH16_laminarinase_like"/>
    <property type="match status" value="1"/>
</dbReference>
<keyword evidence="4" id="KW-1185">Reference proteome</keyword>
<sequence>MIIPLLSKVLNHFQIIQISKTYPNLKAMKNFVFALVFLSLISCHSSEVDSNLVWAEEFDDEGLPNAENWTYDVGDHGWGNNELQYYTEEDSRNARIENGKLIIEAHQDSAFEKGYTSARLLTRGKQAWKYGYIEVNAKLPKGVGTWPAIWMLPEERNYGGWPKSGEIDIMEHVGYDQGVVHGTVHTEAFNHRKNTQVGKQIQVPDCSEAFHTYAIDWQEEKIDFYIDGELYHTFENTGEGWEEWPFDHEFHLILNIAVGGDWGGSQGVDPDIWPQSMEVDYIRVYKTRPE</sequence>
<gene>
    <name evidence="3" type="ORF">A33Q_0563</name>
</gene>
<dbReference type="PANTHER" id="PTHR10963:SF55">
    <property type="entry name" value="GLYCOSIDE HYDROLASE FAMILY 16 PROTEIN"/>
    <property type="match status" value="1"/>
</dbReference>
<dbReference type="PROSITE" id="PS51762">
    <property type="entry name" value="GH16_2"/>
    <property type="match status" value="1"/>
</dbReference>
<evidence type="ECO:0000313" key="4">
    <source>
        <dbReference type="Proteomes" id="UP000006073"/>
    </source>
</evidence>
<dbReference type="InterPro" id="IPR050546">
    <property type="entry name" value="Glycosyl_Hydrlase_16"/>
</dbReference>
<keyword evidence="3" id="KW-0378">Hydrolase</keyword>
<dbReference type="InterPro" id="IPR000757">
    <property type="entry name" value="Beta-glucanase-like"/>
</dbReference>
<evidence type="ECO:0000256" key="1">
    <source>
        <dbReference type="ARBA" id="ARBA00006865"/>
    </source>
</evidence>
<dbReference type="GO" id="GO:0005975">
    <property type="term" value="P:carbohydrate metabolic process"/>
    <property type="evidence" value="ECO:0007669"/>
    <property type="project" value="InterPro"/>
</dbReference>
<dbReference type="PANTHER" id="PTHR10963">
    <property type="entry name" value="GLYCOSYL HYDROLASE-RELATED"/>
    <property type="match status" value="1"/>
</dbReference>
<dbReference type="AlphaFoldDB" id="S2EB71"/>
<feature type="domain" description="GH16" evidence="2">
    <location>
        <begin position="58"/>
        <end position="290"/>
    </location>
</feature>
<comment type="similarity">
    <text evidence="1">Belongs to the glycosyl hydrolase 16 family.</text>
</comment>
<dbReference type="InterPro" id="IPR013320">
    <property type="entry name" value="ConA-like_dom_sf"/>
</dbReference>
<comment type="caution">
    <text evidence="3">The sequence shown here is derived from an EMBL/GenBank/DDBJ whole genome shotgun (WGS) entry which is preliminary data.</text>
</comment>
<keyword evidence="3" id="KW-0326">Glycosidase</keyword>
<dbReference type="Gene3D" id="2.60.120.200">
    <property type="match status" value="1"/>
</dbReference>
<dbReference type="EMBL" id="ALWO02000012">
    <property type="protein sequence ID" value="EOZ99558.1"/>
    <property type="molecule type" value="Genomic_DNA"/>
</dbReference>
<proteinExistence type="inferred from homology"/>
<name>S2EB71_INDAL</name>
<dbReference type="eggNOG" id="COG2273">
    <property type="taxonomic scope" value="Bacteria"/>
</dbReference>
<reference evidence="3 4" key="1">
    <citation type="journal article" date="2013" name="Genome Announc.">
        <title>Draft Genome Sequence of Indibacter alkaliphilus Strain LW1T, Isolated from Lonar Lake, a Haloalkaline Lake in the Buldana District of Maharashtra, India.</title>
        <authorList>
            <person name="Singh A."/>
            <person name="Kumar Jangir P."/>
            <person name="Sharma R."/>
            <person name="Singh A."/>
            <person name="Kumar Pinnaka A."/>
            <person name="Shivaji S."/>
        </authorList>
    </citation>
    <scope>NUCLEOTIDE SEQUENCE [LARGE SCALE GENOMIC DNA]</scope>
    <source>
        <strain evidence="4">CCUG 57479 / KCTC 22604 / LW1</strain>
    </source>
</reference>
<dbReference type="SUPFAM" id="SSF49899">
    <property type="entry name" value="Concanavalin A-like lectins/glucanases"/>
    <property type="match status" value="1"/>
</dbReference>
<dbReference type="Proteomes" id="UP000006073">
    <property type="component" value="Unassembled WGS sequence"/>
</dbReference>
<dbReference type="Pfam" id="PF00722">
    <property type="entry name" value="Glyco_hydro_16"/>
    <property type="match status" value="1"/>
</dbReference>
<evidence type="ECO:0000313" key="3">
    <source>
        <dbReference type="EMBL" id="EOZ99558.1"/>
    </source>
</evidence>
<dbReference type="GO" id="GO:0042972">
    <property type="term" value="F:licheninase activity"/>
    <property type="evidence" value="ECO:0007669"/>
    <property type="project" value="UniProtKB-EC"/>
</dbReference>
<dbReference type="EC" id="3.2.1.73" evidence="3"/>
<organism evidence="3 4">
    <name type="scientific">Indibacter alkaliphilus (strain CCUG 57479 / KCTC 22604 / LW1)</name>
    <dbReference type="NCBI Taxonomy" id="1189612"/>
    <lineage>
        <taxon>Bacteria</taxon>
        <taxon>Pseudomonadati</taxon>
        <taxon>Bacteroidota</taxon>
        <taxon>Cytophagia</taxon>
        <taxon>Cytophagales</taxon>
        <taxon>Cyclobacteriaceae</taxon>
    </lineage>
</organism>
<dbReference type="STRING" id="1189612.A33Q_0563"/>
<accession>S2EB71</accession>
<evidence type="ECO:0000259" key="2">
    <source>
        <dbReference type="PROSITE" id="PS51762"/>
    </source>
</evidence>